<dbReference type="InterPro" id="IPR036412">
    <property type="entry name" value="HAD-like_sf"/>
</dbReference>
<keyword evidence="1" id="KW-0378">Hydrolase</keyword>
<dbReference type="AlphaFoldDB" id="A0A6N0NV41"/>
<proteinExistence type="predicted"/>
<dbReference type="RefSeq" id="WP_174631737.1">
    <property type="nucleotide sequence ID" value="NZ_CP049074.1"/>
</dbReference>
<dbReference type="Proteomes" id="UP000509301">
    <property type="component" value="Chromosome"/>
</dbReference>
<protein>
    <submittedName>
        <fullName evidence="1">HAD family hydrolase</fullName>
    </submittedName>
</protein>
<sequence length="194" mass="21804">MNPILLDLDSIIDFSSVQGIQEYRSLTFSLSLVSKYYPVSQLVKEVLKGSLTEAKPYPDSLTLEELGYRSRILVVTNLPKMEGKRLLMRYNLDAFVQDLVSPEDVNRFFPSKEFLDFSARKLNSVRGIMTLITPHVDQAIVARAQGLRVILLRSKVSLPQDLGIGIRDDLTQVAESLAQHRVDSTMGDSSLRCT</sequence>
<gene>
    <name evidence="1" type="ORF">GWK48_09550</name>
</gene>
<organism evidence="1 2">
    <name type="scientific">Metallosphaera tengchongensis</name>
    <dbReference type="NCBI Taxonomy" id="1532350"/>
    <lineage>
        <taxon>Archaea</taxon>
        <taxon>Thermoproteota</taxon>
        <taxon>Thermoprotei</taxon>
        <taxon>Sulfolobales</taxon>
        <taxon>Sulfolobaceae</taxon>
        <taxon>Metallosphaera</taxon>
    </lineage>
</organism>
<name>A0A6N0NV41_9CREN</name>
<reference evidence="1 2" key="1">
    <citation type="submission" date="2020-02" db="EMBL/GenBank/DDBJ databases">
        <title>Comparative genome analysis reveals the metabolism and evolution of the thermophilic archaeal genus Metallosphaera.</title>
        <authorList>
            <person name="Jiang C."/>
        </authorList>
    </citation>
    <scope>NUCLEOTIDE SEQUENCE [LARGE SCALE GENOMIC DNA]</scope>
    <source>
        <strain evidence="1 2">Ric-A</strain>
    </source>
</reference>
<dbReference type="Gene3D" id="3.40.50.1000">
    <property type="entry name" value="HAD superfamily/HAD-like"/>
    <property type="match status" value="1"/>
</dbReference>
<dbReference type="EMBL" id="CP049074">
    <property type="protein sequence ID" value="QKR00592.1"/>
    <property type="molecule type" value="Genomic_DNA"/>
</dbReference>
<dbReference type="KEGG" id="mten:GWK48_09550"/>
<dbReference type="SUPFAM" id="SSF56784">
    <property type="entry name" value="HAD-like"/>
    <property type="match status" value="1"/>
</dbReference>
<dbReference type="GO" id="GO:0016787">
    <property type="term" value="F:hydrolase activity"/>
    <property type="evidence" value="ECO:0007669"/>
    <property type="project" value="UniProtKB-KW"/>
</dbReference>
<dbReference type="OrthoDB" id="37188at2157"/>
<evidence type="ECO:0000313" key="1">
    <source>
        <dbReference type="EMBL" id="QKR00592.1"/>
    </source>
</evidence>
<keyword evidence="2" id="KW-1185">Reference proteome</keyword>
<evidence type="ECO:0000313" key="2">
    <source>
        <dbReference type="Proteomes" id="UP000509301"/>
    </source>
</evidence>
<accession>A0A6N0NV41</accession>
<dbReference type="GeneID" id="55642188"/>
<dbReference type="InterPro" id="IPR023214">
    <property type="entry name" value="HAD_sf"/>
</dbReference>